<keyword evidence="1" id="KW-0812">Transmembrane</keyword>
<dbReference type="InterPro" id="IPR045249">
    <property type="entry name" value="HARBI1-like"/>
</dbReference>
<dbReference type="Proteomes" id="UP000541444">
    <property type="component" value="Unassembled WGS sequence"/>
</dbReference>
<evidence type="ECO:0000313" key="4">
    <source>
        <dbReference type="Proteomes" id="UP000541444"/>
    </source>
</evidence>
<reference evidence="3 4" key="1">
    <citation type="journal article" date="2020" name="IScience">
        <title>Genome Sequencing of the Endangered Kingdonia uniflora (Circaeasteraceae, Ranunculales) Reveals Potential Mechanisms of Evolutionary Specialization.</title>
        <authorList>
            <person name="Sun Y."/>
            <person name="Deng T."/>
            <person name="Zhang A."/>
            <person name="Moore M.J."/>
            <person name="Landis J.B."/>
            <person name="Lin N."/>
            <person name="Zhang H."/>
            <person name="Zhang X."/>
            <person name="Huang J."/>
            <person name="Zhang X."/>
            <person name="Sun H."/>
            <person name="Wang H."/>
        </authorList>
    </citation>
    <scope>NUCLEOTIDE SEQUENCE [LARGE SCALE GENOMIC DNA]</scope>
    <source>
        <strain evidence="3">TB1705</strain>
        <tissue evidence="3">Leaf</tissue>
    </source>
</reference>
<keyword evidence="1" id="KW-0472">Membrane</keyword>
<gene>
    <name evidence="3" type="ORF">GIB67_025162</name>
</gene>
<sequence>MDNIDDENKRKVTIAGAAVAAYVVGATASLLLNIPIKPYTNKDYEREKYMEDILTSEELCRANLRMGIQPFHRLCSLVRDKGLMQDDKNCKVKEVMMRFLNLMGHNVRHRVLEARFHHSRETISRQFNKTLNFILKLYKCLVNDHAELVYASRVPFEISSNPRYATYFRDCVGTLDGTHVVASVPIELQD</sequence>
<keyword evidence="1" id="KW-1133">Transmembrane helix</keyword>
<keyword evidence="4" id="KW-1185">Reference proteome</keyword>
<name>A0A7J7N8T9_9MAGN</name>
<feature type="transmembrane region" description="Helical" evidence="1">
    <location>
        <begin position="12"/>
        <end position="32"/>
    </location>
</feature>
<dbReference type="EMBL" id="JACGCM010000999">
    <property type="protein sequence ID" value="KAF6163298.1"/>
    <property type="molecule type" value="Genomic_DNA"/>
</dbReference>
<dbReference type="Pfam" id="PF26138">
    <property type="entry name" value="DUF8040"/>
    <property type="match status" value="1"/>
</dbReference>
<evidence type="ECO:0000256" key="1">
    <source>
        <dbReference type="SAM" id="Phobius"/>
    </source>
</evidence>
<organism evidence="3 4">
    <name type="scientific">Kingdonia uniflora</name>
    <dbReference type="NCBI Taxonomy" id="39325"/>
    <lineage>
        <taxon>Eukaryota</taxon>
        <taxon>Viridiplantae</taxon>
        <taxon>Streptophyta</taxon>
        <taxon>Embryophyta</taxon>
        <taxon>Tracheophyta</taxon>
        <taxon>Spermatophyta</taxon>
        <taxon>Magnoliopsida</taxon>
        <taxon>Ranunculales</taxon>
        <taxon>Circaeasteraceae</taxon>
        <taxon>Kingdonia</taxon>
    </lineage>
</organism>
<protein>
    <recommendedName>
        <fullName evidence="2">DUF8040 domain-containing protein</fullName>
    </recommendedName>
</protein>
<evidence type="ECO:0000259" key="2">
    <source>
        <dbReference type="Pfam" id="PF26138"/>
    </source>
</evidence>
<dbReference type="PANTHER" id="PTHR22930">
    <property type="match status" value="1"/>
</dbReference>
<feature type="domain" description="DUF8040" evidence="2">
    <location>
        <begin position="44"/>
        <end position="135"/>
    </location>
</feature>
<dbReference type="AlphaFoldDB" id="A0A7J7N8T9"/>
<evidence type="ECO:0000313" key="3">
    <source>
        <dbReference type="EMBL" id="KAF6163298.1"/>
    </source>
</evidence>
<comment type="caution">
    <text evidence="3">The sequence shown here is derived from an EMBL/GenBank/DDBJ whole genome shotgun (WGS) entry which is preliminary data.</text>
</comment>
<dbReference type="OrthoDB" id="1699974at2759"/>
<dbReference type="InterPro" id="IPR058353">
    <property type="entry name" value="DUF8040"/>
</dbReference>
<accession>A0A7J7N8T9</accession>
<dbReference type="PANTHER" id="PTHR22930:SF259">
    <property type="entry name" value="OS08G0106900 PROTEIN"/>
    <property type="match status" value="1"/>
</dbReference>
<proteinExistence type="predicted"/>